<accession>A0ABS2IYA5</accession>
<gene>
    <name evidence="2" type="ORF">JQX11_23620</name>
</gene>
<evidence type="ECO:0000313" key="3">
    <source>
        <dbReference type="Proteomes" id="UP001518872"/>
    </source>
</evidence>
<proteinExistence type="predicted"/>
<keyword evidence="3" id="KW-1185">Reference proteome</keyword>
<feature type="compositionally biased region" description="Basic and acidic residues" evidence="1">
    <location>
        <begin position="319"/>
        <end position="335"/>
    </location>
</feature>
<sequence>MSFEDDGTRRTIEELATLHSVEPGLHEIYTEGRTDAGVINWFMRHHEIDSATVYAISDRVLLNFDVHQYGVRFGEQGKVVAAASRLAELGASGGFTCIADADYWHTLEDKPSAARFALLTDYADLNMYCFNEKVIQKFLLVCLRASSDLSAHSILSSIAPLVRAIFILRWLLRQEVESLTLVKRLERRVTVAGKSLILDLEKLVRDSIDSCPDPAARTIDKDRVCAQHVHLSEALAASDPRKSMNGHDFVYFLCLFLQKFHPEVFGEDRKNFKDVSTAELALLGCIDIESLAREGLFRQLLQRLGRSTDEQEVIPNQRESVESLSAEHVRNSLPK</sequence>
<comment type="caution">
    <text evidence="2">The sequence shown here is derived from an EMBL/GenBank/DDBJ whole genome shotgun (WGS) entry which is preliminary data.</text>
</comment>
<organism evidence="2 3">
    <name type="scientific">Micromonospora humida</name>
    <dbReference type="NCBI Taxonomy" id="2809018"/>
    <lineage>
        <taxon>Bacteria</taxon>
        <taxon>Bacillati</taxon>
        <taxon>Actinomycetota</taxon>
        <taxon>Actinomycetes</taxon>
        <taxon>Micromonosporales</taxon>
        <taxon>Micromonosporaceae</taxon>
        <taxon>Micromonospora</taxon>
    </lineage>
</organism>
<reference evidence="2 3" key="1">
    <citation type="submission" date="2021-02" db="EMBL/GenBank/DDBJ databases">
        <authorList>
            <person name="Ra J.-S."/>
        </authorList>
    </citation>
    <scope>NUCLEOTIDE SEQUENCE [LARGE SCALE GENOMIC DNA]</scope>
    <source>
        <strain evidence="2 3">MMS20-R1-14</strain>
    </source>
</reference>
<protein>
    <recommendedName>
        <fullName evidence="4">DUF4435 domain-containing protein</fullName>
    </recommendedName>
</protein>
<evidence type="ECO:0008006" key="4">
    <source>
        <dbReference type="Google" id="ProtNLM"/>
    </source>
</evidence>
<feature type="region of interest" description="Disordered" evidence="1">
    <location>
        <begin position="312"/>
        <end position="335"/>
    </location>
</feature>
<dbReference type="EMBL" id="JAFEUC010000013">
    <property type="protein sequence ID" value="MBM7079313.1"/>
    <property type="molecule type" value="Genomic_DNA"/>
</dbReference>
<dbReference type="Proteomes" id="UP001518872">
    <property type="component" value="Unassembled WGS sequence"/>
</dbReference>
<evidence type="ECO:0000313" key="2">
    <source>
        <dbReference type="EMBL" id="MBM7079313.1"/>
    </source>
</evidence>
<name>A0ABS2IYA5_9ACTN</name>
<dbReference type="RefSeq" id="WP_204927160.1">
    <property type="nucleotide sequence ID" value="NZ_JAFEUC010000013.1"/>
</dbReference>
<evidence type="ECO:0000256" key="1">
    <source>
        <dbReference type="SAM" id="MobiDB-lite"/>
    </source>
</evidence>